<feature type="region of interest" description="Disordered" evidence="1">
    <location>
        <begin position="65"/>
        <end position="84"/>
    </location>
</feature>
<protein>
    <recommendedName>
        <fullName evidence="2">NudC N-terminal domain-containing protein</fullName>
    </recommendedName>
</protein>
<evidence type="ECO:0000256" key="1">
    <source>
        <dbReference type="SAM" id="MobiDB-lite"/>
    </source>
</evidence>
<evidence type="ECO:0000313" key="3">
    <source>
        <dbReference type="EMBL" id="OON17625.1"/>
    </source>
</evidence>
<gene>
    <name evidence="3" type="ORF">X801_06537</name>
</gene>
<evidence type="ECO:0000313" key="4">
    <source>
        <dbReference type="Proteomes" id="UP000243686"/>
    </source>
</evidence>
<keyword evidence="4" id="KW-1185">Reference proteome</keyword>
<dbReference type="Proteomes" id="UP000243686">
    <property type="component" value="Unassembled WGS sequence"/>
</dbReference>
<name>A0A1S8WTB3_OPIVI</name>
<dbReference type="AlphaFoldDB" id="A0A1S8WTB3"/>
<dbReference type="Pfam" id="PF14050">
    <property type="entry name" value="Nudc_N"/>
    <property type="match status" value="1"/>
</dbReference>
<reference evidence="3 4" key="1">
    <citation type="submission" date="2015-03" db="EMBL/GenBank/DDBJ databases">
        <title>Draft genome of the nematode, Opisthorchis viverrini.</title>
        <authorList>
            <person name="Mitreva M."/>
        </authorList>
    </citation>
    <scope>NUCLEOTIDE SEQUENCE [LARGE SCALE GENOMIC DNA]</scope>
    <source>
        <strain evidence="3">Khon Kaen</strain>
    </source>
</reference>
<dbReference type="InterPro" id="IPR025934">
    <property type="entry name" value="NudC_N_dom"/>
</dbReference>
<feature type="domain" description="NudC N-terminal" evidence="2">
    <location>
        <begin position="5"/>
        <end position="46"/>
    </location>
</feature>
<evidence type="ECO:0000259" key="2">
    <source>
        <dbReference type="Pfam" id="PF14050"/>
    </source>
</evidence>
<organism evidence="3 4">
    <name type="scientific">Opisthorchis viverrini</name>
    <name type="common">Southeast Asian liver fluke</name>
    <dbReference type="NCBI Taxonomy" id="6198"/>
    <lineage>
        <taxon>Eukaryota</taxon>
        <taxon>Metazoa</taxon>
        <taxon>Spiralia</taxon>
        <taxon>Lophotrochozoa</taxon>
        <taxon>Platyhelminthes</taxon>
        <taxon>Trematoda</taxon>
        <taxon>Digenea</taxon>
        <taxon>Opisthorchiida</taxon>
        <taxon>Opisthorchiata</taxon>
        <taxon>Opisthorchiidae</taxon>
        <taxon>Opisthorchis</taxon>
    </lineage>
</organism>
<accession>A0A1S8WTB3</accession>
<proteinExistence type="predicted"/>
<dbReference type="EMBL" id="KV895108">
    <property type="protein sequence ID" value="OON17625.1"/>
    <property type="molecule type" value="Genomic_DNA"/>
</dbReference>
<sequence>MSTDYDNVFLSIAQNSEDGIRGILDAFFGFLSRRTDFYYGATEKDAKRMVLEAFAKHKDAALERHHKEQEELRERDERERRRRVDREKELLAANVKSPTQLGQSWFIPAIFGSFY</sequence>